<keyword evidence="1" id="KW-1133">Transmembrane helix</keyword>
<keyword evidence="1" id="KW-0472">Membrane</keyword>
<keyword evidence="1" id="KW-0812">Transmembrane</keyword>
<dbReference type="Proteomes" id="UP000267430">
    <property type="component" value="Unassembled WGS sequence"/>
</dbReference>
<feature type="transmembrane region" description="Helical" evidence="1">
    <location>
        <begin position="183"/>
        <end position="204"/>
    </location>
</feature>
<evidence type="ECO:0000256" key="1">
    <source>
        <dbReference type="SAM" id="Phobius"/>
    </source>
</evidence>
<gene>
    <name evidence="2" type="ORF">ELQ35_20865</name>
</gene>
<feature type="transmembrane region" description="Helical" evidence="1">
    <location>
        <begin position="119"/>
        <end position="136"/>
    </location>
</feature>
<dbReference type="EMBL" id="RYZZ01000044">
    <property type="protein sequence ID" value="RUQ25120.1"/>
    <property type="molecule type" value="Genomic_DNA"/>
</dbReference>
<proteinExistence type="predicted"/>
<feature type="transmembrane region" description="Helical" evidence="1">
    <location>
        <begin position="88"/>
        <end position="107"/>
    </location>
</feature>
<protein>
    <submittedName>
        <fullName evidence="2">Uncharacterized protein</fullName>
    </submittedName>
</protein>
<dbReference type="AlphaFoldDB" id="A0A3S0W2K4"/>
<keyword evidence="3" id="KW-1185">Reference proteome</keyword>
<accession>A0A3S0W2K4</accession>
<reference evidence="2 3" key="1">
    <citation type="submission" date="2018-12" db="EMBL/GenBank/DDBJ databases">
        <title>Bacillus chawlae sp. nov., Bacillus glennii sp. nov., and Bacillus saganii sp. nov. Isolated from the Vehicle Assembly Building at Kennedy Space Center where the Viking Spacecraft were Assembled.</title>
        <authorList>
            <person name="Seuylemezian A."/>
            <person name="Vaishampayan P."/>
        </authorList>
    </citation>
    <scope>NUCLEOTIDE SEQUENCE [LARGE SCALE GENOMIC DNA]</scope>
    <source>
        <strain evidence="2 3">L5</strain>
    </source>
</reference>
<comment type="caution">
    <text evidence="2">The sequence shown here is derived from an EMBL/GenBank/DDBJ whole genome shotgun (WGS) entry which is preliminary data.</text>
</comment>
<sequence>MLKIEQDIKRRRLPQHIKEQLDPFSTMQIKFVIASGTFFMLDLLIILPLLVPVIKAVLFITLPLLIFISLWAIWLLVRKAEDTELESLLFLGCLGIVGSICYFVLSLKYSFMLGIDSPLYYFISIVIFGFIIFLFIRHQVKRYSSLERERTKETPKWHYRVLSISVPAGYLVAHYIMGLSGGFMLSFMTVVFFGMSIFYIFVLAKYLYKYFFIKTNIHLVRFSNKKLNQRSGIVNGK</sequence>
<evidence type="ECO:0000313" key="2">
    <source>
        <dbReference type="EMBL" id="RUQ25120.1"/>
    </source>
</evidence>
<feature type="transmembrane region" description="Helical" evidence="1">
    <location>
        <begin position="56"/>
        <end position="76"/>
    </location>
</feature>
<evidence type="ECO:0000313" key="3">
    <source>
        <dbReference type="Proteomes" id="UP000267430"/>
    </source>
</evidence>
<feature type="transmembrane region" description="Helical" evidence="1">
    <location>
        <begin position="157"/>
        <end position="177"/>
    </location>
</feature>
<organism evidence="2 3">
    <name type="scientific">Peribacillus cavernae</name>
    <dbReference type="NCBI Taxonomy" id="1674310"/>
    <lineage>
        <taxon>Bacteria</taxon>
        <taxon>Bacillati</taxon>
        <taxon>Bacillota</taxon>
        <taxon>Bacilli</taxon>
        <taxon>Bacillales</taxon>
        <taxon>Bacillaceae</taxon>
        <taxon>Peribacillus</taxon>
    </lineage>
</organism>
<dbReference type="RefSeq" id="WP_126867107.1">
    <property type="nucleotide sequence ID" value="NZ_JAUSTX010000033.1"/>
</dbReference>
<dbReference type="OrthoDB" id="2847560at2"/>
<feature type="transmembrane region" description="Helical" evidence="1">
    <location>
        <begin position="31"/>
        <end position="50"/>
    </location>
</feature>
<name>A0A3S0W2K4_9BACI</name>